<keyword evidence="5 9" id="KW-0798">TonB box</keyword>
<keyword evidence="4 8" id="KW-0812">Transmembrane</keyword>
<dbReference type="CDD" id="cd01347">
    <property type="entry name" value="ligand_gated_channel"/>
    <property type="match status" value="1"/>
</dbReference>
<proteinExistence type="inferred from homology"/>
<evidence type="ECO:0000256" key="2">
    <source>
        <dbReference type="ARBA" id="ARBA00022448"/>
    </source>
</evidence>
<evidence type="ECO:0000313" key="14">
    <source>
        <dbReference type="EMBL" id="MBC3941483.1"/>
    </source>
</evidence>
<reference evidence="14 15" key="1">
    <citation type="submission" date="2020-08" db="EMBL/GenBank/DDBJ databases">
        <title>Putative novel bacterial strains isolated from necrotic wheat leaf tissues caused by Xanthomonas translucens.</title>
        <authorList>
            <person name="Tambong J.T."/>
        </authorList>
    </citation>
    <scope>NUCLEOTIDE SEQUENCE [LARGE SCALE GENOMIC DNA]</scope>
    <source>
        <strain evidence="15">DOAB 1063</strain>
    </source>
</reference>
<dbReference type="Gene3D" id="2.170.130.10">
    <property type="entry name" value="TonB-dependent receptor, plug domain"/>
    <property type="match status" value="1"/>
</dbReference>
<dbReference type="EMBL" id="JACONT010000011">
    <property type="protein sequence ID" value="MBC3941483.1"/>
    <property type="molecule type" value="Genomic_DNA"/>
</dbReference>
<keyword evidence="6 8" id="KW-0472">Membrane</keyword>
<dbReference type="Pfam" id="PF07715">
    <property type="entry name" value="Plug"/>
    <property type="match status" value="1"/>
</dbReference>
<dbReference type="Pfam" id="PF00593">
    <property type="entry name" value="TonB_dep_Rec_b-barrel"/>
    <property type="match status" value="1"/>
</dbReference>
<comment type="similarity">
    <text evidence="8 9">Belongs to the TonB-dependent receptor family.</text>
</comment>
<keyword evidence="14" id="KW-0675">Receptor</keyword>
<dbReference type="SUPFAM" id="SSF56935">
    <property type="entry name" value="Porins"/>
    <property type="match status" value="1"/>
</dbReference>
<evidence type="ECO:0000256" key="9">
    <source>
        <dbReference type="RuleBase" id="RU003357"/>
    </source>
</evidence>
<keyword evidence="7 8" id="KW-0998">Cell outer membrane</keyword>
<keyword evidence="15" id="KW-1185">Reference proteome</keyword>
<dbReference type="RefSeq" id="WP_187503228.1">
    <property type="nucleotide sequence ID" value="NZ_CP162536.1"/>
</dbReference>
<evidence type="ECO:0000256" key="11">
    <source>
        <dbReference type="SAM" id="SignalP"/>
    </source>
</evidence>
<dbReference type="InterPro" id="IPR039426">
    <property type="entry name" value="TonB-dep_rcpt-like"/>
</dbReference>
<comment type="caution">
    <text evidence="14">The sequence shown here is derived from an EMBL/GenBank/DDBJ whole genome shotgun (WGS) entry which is preliminary data.</text>
</comment>
<feature type="domain" description="TonB-dependent receptor plug" evidence="13">
    <location>
        <begin position="138"/>
        <end position="245"/>
    </location>
</feature>
<evidence type="ECO:0000256" key="6">
    <source>
        <dbReference type="ARBA" id="ARBA00023136"/>
    </source>
</evidence>
<dbReference type="InterPro" id="IPR010104">
    <property type="entry name" value="TonB_rcpt_bac"/>
</dbReference>
<feature type="domain" description="TonB-dependent receptor-like beta-barrel" evidence="12">
    <location>
        <begin position="529"/>
        <end position="1025"/>
    </location>
</feature>
<gene>
    <name evidence="14" type="ORF">H8S47_07260</name>
</gene>
<feature type="region of interest" description="Disordered" evidence="10">
    <location>
        <begin position="38"/>
        <end position="121"/>
    </location>
</feature>
<dbReference type="InterPro" id="IPR000531">
    <property type="entry name" value="Beta-barrel_TonB"/>
</dbReference>
<evidence type="ECO:0000256" key="10">
    <source>
        <dbReference type="SAM" id="MobiDB-lite"/>
    </source>
</evidence>
<accession>A0ABR7AM08</accession>
<organism evidence="14 15">
    <name type="scientific">Sphingomonas albertensis</name>
    <dbReference type="NCBI Taxonomy" id="2762591"/>
    <lineage>
        <taxon>Bacteria</taxon>
        <taxon>Pseudomonadati</taxon>
        <taxon>Pseudomonadota</taxon>
        <taxon>Alphaproteobacteria</taxon>
        <taxon>Sphingomonadales</taxon>
        <taxon>Sphingomonadaceae</taxon>
        <taxon>Sphingomonas</taxon>
    </lineage>
</organism>
<dbReference type="Proteomes" id="UP000597613">
    <property type="component" value="Unassembled WGS sequence"/>
</dbReference>
<evidence type="ECO:0000256" key="4">
    <source>
        <dbReference type="ARBA" id="ARBA00022692"/>
    </source>
</evidence>
<feature type="signal peptide" evidence="11">
    <location>
        <begin position="1"/>
        <end position="37"/>
    </location>
</feature>
<dbReference type="PANTHER" id="PTHR40980:SF3">
    <property type="entry name" value="TONB-DEPENDENT RECEPTOR-LIKE BETA-BARREL DOMAIN-CONTAINING PROTEIN"/>
    <property type="match status" value="1"/>
</dbReference>
<evidence type="ECO:0000256" key="7">
    <source>
        <dbReference type="ARBA" id="ARBA00023237"/>
    </source>
</evidence>
<dbReference type="InterPro" id="IPR036942">
    <property type="entry name" value="Beta-barrel_TonB_sf"/>
</dbReference>
<protein>
    <submittedName>
        <fullName evidence="14">TonB-dependent receptor</fullName>
    </submittedName>
</protein>
<dbReference type="PROSITE" id="PS52016">
    <property type="entry name" value="TONB_DEPENDENT_REC_3"/>
    <property type="match status" value="1"/>
</dbReference>
<dbReference type="InterPro" id="IPR012910">
    <property type="entry name" value="Plug_dom"/>
</dbReference>
<evidence type="ECO:0000256" key="1">
    <source>
        <dbReference type="ARBA" id="ARBA00004571"/>
    </source>
</evidence>
<name>A0ABR7AM08_9SPHN</name>
<evidence type="ECO:0000256" key="8">
    <source>
        <dbReference type="PROSITE-ProRule" id="PRU01360"/>
    </source>
</evidence>
<dbReference type="PANTHER" id="PTHR40980">
    <property type="entry name" value="PLUG DOMAIN-CONTAINING PROTEIN"/>
    <property type="match status" value="1"/>
</dbReference>
<dbReference type="NCBIfam" id="TIGR01782">
    <property type="entry name" value="TonB-Xanth-Caul"/>
    <property type="match status" value="1"/>
</dbReference>
<comment type="subcellular location">
    <subcellularLocation>
        <location evidence="1 8">Cell outer membrane</location>
        <topology evidence="1 8">Multi-pass membrane protein</topology>
    </subcellularLocation>
</comment>
<evidence type="ECO:0000259" key="13">
    <source>
        <dbReference type="Pfam" id="PF07715"/>
    </source>
</evidence>
<dbReference type="Gene3D" id="2.40.170.20">
    <property type="entry name" value="TonB-dependent receptor, beta-barrel domain"/>
    <property type="match status" value="1"/>
</dbReference>
<dbReference type="InterPro" id="IPR037066">
    <property type="entry name" value="Plug_dom_sf"/>
</dbReference>
<evidence type="ECO:0000256" key="5">
    <source>
        <dbReference type="ARBA" id="ARBA00023077"/>
    </source>
</evidence>
<evidence type="ECO:0000259" key="12">
    <source>
        <dbReference type="Pfam" id="PF00593"/>
    </source>
</evidence>
<feature type="chain" id="PRO_5045281800" evidence="11">
    <location>
        <begin position="38"/>
        <end position="1060"/>
    </location>
</feature>
<evidence type="ECO:0000313" key="15">
    <source>
        <dbReference type="Proteomes" id="UP000597613"/>
    </source>
</evidence>
<sequence length="1060" mass="115113">MTVSKVSRSSIVRDRFRRPCLLATVSLTAALASTAHAQQAAPPVPPTVVAPQTDPATPPQPTTPAPATTAPATTAPVTTAPATTGPASTATVESGQTAGTIQPDGAPQADGTVQPEEAGQDIVVTGYRRSIEKSLNQKREANAFVDVITAEDVGKFPDKNVADALQRVPGVVITRDGGEGSRVSIRGLQSGLTLTLLNGNFLAGADSGEPQRSFNYVLLPSTFIASTEVYKSPEARLEEGGVGGTIILNTRRPFDVPAWSGFVSAEGTYSDTTEKYEPQLGGQVSWKNKEETFGLLVGGVWQKRTNRELRSSSESWLWWSDRDAQGNVLTPATDVNGKAFENNDAISYWPGQGTTARDGTHYSGYWAPQSVNAEVFDQERERYGVQATAQFRPFENVTVTSNYFRFGYSSDYTSNVLKIPEWGYNDFFTGATLDKSGTIFQSANFAVPAPGTGCLARATPCTMETPQIAGTYSREKQVSNTFETEVKYSQDRFDAVLKLGKTKSSGGPSVRFSAAAKPRLTTPGQEQNGNLVSNWDISDGIANFEFSPEIQNNIRNGIAQIDVGSTNSSFVNSDLGQRYAQLDLTRRFDGFLKSVQIGGKWRDLKIGRETGRNDWYADPATLLRYQDTAAGAVARPEFFYANQIGNINGGFNANVVPGINFDEYLNYLNSTYGQAVRVYEPDFVYSLGERVFAGYAQLNFGTGGLRGNVGLRVANTKQSGNTSDRLQYLNDYCVNGPGGPTDPNRPLGPDGNCQVLPLSVRETIVNTRADQSKTYTDWLPSFNVSYEVTPDLLVRGAVAKVIARPSFADLGSQRSLTFRSDAYAFDRGQFGEFAGWSGSGGNSDLNPFSAWQYDLGIEWYFHRGSVLGATFFRKDVSDFVVPLVLNVTRDVNGTQQLIQPYSTVANGSDARSQGVELYAQHTLPFGLGAQVNFTYNDTSVADVTLDGQKVGSSALVGSAKTQVNASVFYEHGKVLLRASYNRRGEVVGGLQSGLNEYTDPYAQVDLNAAYALTDRLNLTASVINLTKAEESRHLGNDTKDRFTYRNYFGRRAYVGVSFNF</sequence>
<keyword evidence="2 8" id="KW-0813">Transport</keyword>
<evidence type="ECO:0000256" key="3">
    <source>
        <dbReference type="ARBA" id="ARBA00022452"/>
    </source>
</evidence>
<feature type="compositionally biased region" description="Low complexity" evidence="10">
    <location>
        <begin position="65"/>
        <end position="91"/>
    </location>
</feature>
<keyword evidence="11" id="KW-0732">Signal</keyword>
<keyword evidence="3 8" id="KW-1134">Transmembrane beta strand</keyword>